<dbReference type="RefSeq" id="WP_378959404.1">
    <property type="nucleotide sequence ID" value="NZ_JBHRXC010000016.1"/>
</dbReference>
<feature type="signal peptide" evidence="2">
    <location>
        <begin position="1"/>
        <end position="18"/>
    </location>
</feature>
<accession>A0ABV8NJR0</accession>
<keyword evidence="2" id="KW-0732">Signal</keyword>
<evidence type="ECO:0008006" key="5">
    <source>
        <dbReference type="Google" id="ProtNLM"/>
    </source>
</evidence>
<evidence type="ECO:0000256" key="2">
    <source>
        <dbReference type="SAM" id="SignalP"/>
    </source>
</evidence>
<reference evidence="4" key="1">
    <citation type="journal article" date="2019" name="Int. J. Syst. Evol. Microbiol.">
        <title>The Global Catalogue of Microorganisms (GCM) 10K type strain sequencing project: providing services to taxonomists for standard genome sequencing and annotation.</title>
        <authorList>
            <consortium name="The Broad Institute Genomics Platform"/>
            <consortium name="The Broad Institute Genome Sequencing Center for Infectious Disease"/>
            <person name="Wu L."/>
            <person name="Ma J."/>
        </authorList>
    </citation>
    <scope>NUCLEOTIDE SEQUENCE [LARGE SCALE GENOMIC DNA]</scope>
    <source>
        <strain evidence="4">CCM 8689</strain>
    </source>
</reference>
<sequence>MKTKLTLLLFAIMLFASCGPTISGKDEQSFKASKAKMEEKLDKEDKEKLEIALRVIVAKAMKEKWNNPDDAKYKGKSFDVIVMTMIDGKTFSGIVSYAEDFLKEDRDKNIENKTKEIDSLTIQKAKFIEQNKAIDNFKLTKTSISEQEYFDEKSPFLDLTFVNKTGAEIFDYMIQINIYSKKTGELIASQQQGTSSEKRDDYKDGEGIKPNEEYFWSQPLLNKAQNHSTLWKTAKYPITNFEPFDLVIKAFPALIITKKEKLVRVANLEILDKEIKQLQEEVKGLKETKGNLDELELTK</sequence>
<protein>
    <recommendedName>
        <fullName evidence="5">Lipoprotein</fullName>
    </recommendedName>
</protein>
<evidence type="ECO:0000313" key="4">
    <source>
        <dbReference type="Proteomes" id="UP001595792"/>
    </source>
</evidence>
<name>A0ABV8NJR0_9SPHI</name>
<dbReference type="PROSITE" id="PS51257">
    <property type="entry name" value="PROKAR_LIPOPROTEIN"/>
    <property type="match status" value="1"/>
</dbReference>
<feature type="coiled-coil region" evidence="1">
    <location>
        <begin position="268"/>
        <end position="298"/>
    </location>
</feature>
<dbReference type="Proteomes" id="UP001595792">
    <property type="component" value="Unassembled WGS sequence"/>
</dbReference>
<gene>
    <name evidence="3" type="ORF">ACFOUY_05155</name>
</gene>
<feature type="chain" id="PRO_5045888305" description="Lipoprotein" evidence="2">
    <location>
        <begin position="19"/>
        <end position="299"/>
    </location>
</feature>
<dbReference type="EMBL" id="JBHSBY010000030">
    <property type="protein sequence ID" value="MFC4196075.1"/>
    <property type="molecule type" value="Genomic_DNA"/>
</dbReference>
<proteinExistence type="predicted"/>
<evidence type="ECO:0000313" key="3">
    <source>
        <dbReference type="EMBL" id="MFC4196075.1"/>
    </source>
</evidence>
<comment type="caution">
    <text evidence="3">The sequence shown here is derived from an EMBL/GenBank/DDBJ whole genome shotgun (WGS) entry which is preliminary data.</text>
</comment>
<keyword evidence="4" id="KW-1185">Reference proteome</keyword>
<organism evidence="3 4">
    <name type="scientific">Pedobacter jamesrossensis</name>
    <dbReference type="NCBI Taxonomy" id="1908238"/>
    <lineage>
        <taxon>Bacteria</taxon>
        <taxon>Pseudomonadati</taxon>
        <taxon>Bacteroidota</taxon>
        <taxon>Sphingobacteriia</taxon>
        <taxon>Sphingobacteriales</taxon>
        <taxon>Sphingobacteriaceae</taxon>
        <taxon>Pedobacter</taxon>
    </lineage>
</organism>
<evidence type="ECO:0000256" key="1">
    <source>
        <dbReference type="SAM" id="Coils"/>
    </source>
</evidence>
<keyword evidence="1" id="KW-0175">Coiled coil</keyword>